<gene>
    <name evidence="2" type="ORF">HNQ92_004147</name>
</gene>
<evidence type="ECO:0000256" key="1">
    <source>
        <dbReference type="SAM" id="Phobius"/>
    </source>
</evidence>
<sequence>MSLLYLRRLSLWYLALPNLLFVGFWLRAEVAVPVLAGTLVFLYWASRATEPDEVPPRLPGRVVGGLLLGAAAWTVLTGVGELVYQTEDYAAHNAKYHDLVTNRWPLRAEGTYLRYYFGYYLVPALYSKLAGGLSVGALWVWTWLGLALGLGWLYVLLHRSWPKVLLLLGGGSFFYFLQAMGYNLGWWQYRGYTVWSLFDQSIWAPNQLIPALIGGGYFLVEAYQRGRYDRSFGLLLLLFFWAAFPAALLLISYSFGFLFALRKGTLKIPPRRLLPDFLLPLLLQVPVLLFLLTARHPLRHGWVWLPQPHDLHPLTTYELAGAGLDLLVLGTLLGLTSSPRGLARYLAWVSFGLLGLSTLYRVGMHYDLFVRASTVLALPIYYYVLTDLELGYFSWKNLLKVPWKKKWVLGLLALALLTCSLHTYRALRHNYLTRGEGGYPVYAYDTYPGIYQALYQEFSPEEARQYLGKKDSFFGKYLLKDP</sequence>
<feature type="transmembrane region" description="Helical" evidence="1">
    <location>
        <begin position="232"/>
        <end position="257"/>
    </location>
</feature>
<keyword evidence="1" id="KW-1133">Transmembrane helix</keyword>
<feature type="transmembrane region" description="Helical" evidence="1">
    <location>
        <begin position="20"/>
        <end position="46"/>
    </location>
</feature>
<feature type="transmembrane region" description="Helical" evidence="1">
    <location>
        <begin position="407"/>
        <end position="424"/>
    </location>
</feature>
<feature type="transmembrane region" description="Helical" evidence="1">
    <location>
        <begin position="345"/>
        <end position="363"/>
    </location>
</feature>
<feature type="transmembrane region" description="Helical" evidence="1">
    <location>
        <begin position="138"/>
        <end position="157"/>
    </location>
</feature>
<evidence type="ECO:0000313" key="2">
    <source>
        <dbReference type="EMBL" id="MBB5285987.1"/>
    </source>
</evidence>
<dbReference type="Proteomes" id="UP000557307">
    <property type="component" value="Unassembled WGS sequence"/>
</dbReference>
<reference evidence="2 3" key="1">
    <citation type="submission" date="2020-08" db="EMBL/GenBank/DDBJ databases">
        <title>Genomic Encyclopedia of Type Strains, Phase IV (KMG-IV): sequencing the most valuable type-strain genomes for metagenomic binning, comparative biology and taxonomic classification.</title>
        <authorList>
            <person name="Goeker M."/>
        </authorList>
    </citation>
    <scope>NUCLEOTIDE SEQUENCE [LARGE SCALE GENOMIC DNA]</scope>
    <source>
        <strain evidence="2 3">DSM 105074</strain>
    </source>
</reference>
<evidence type="ECO:0000313" key="3">
    <source>
        <dbReference type="Proteomes" id="UP000557307"/>
    </source>
</evidence>
<feature type="transmembrane region" description="Helical" evidence="1">
    <location>
        <begin position="58"/>
        <end position="76"/>
    </location>
</feature>
<organism evidence="2 3">
    <name type="scientific">Rhabdobacter roseus</name>
    <dbReference type="NCBI Taxonomy" id="1655419"/>
    <lineage>
        <taxon>Bacteria</taxon>
        <taxon>Pseudomonadati</taxon>
        <taxon>Bacteroidota</taxon>
        <taxon>Cytophagia</taxon>
        <taxon>Cytophagales</taxon>
        <taxon>Cytophagaceae</taxon>
        <taxon>Rhabdobacter</taxon>
    </lineage>
</organism>
<feature type="transmembrane region" description="Helical" evidence="1">
    <location>
        <begin position="277"/>
        <end position="294"/>
    </location>
</feature>
<protein>
    <submittedName>
        <fullName evidence="2">Uncharacterized protein</fullName>
    </submittedName>
</protein>
<keyword evidence="3" id="KW-1185">Reference proteome</keyword>
<name>A0A840TWM1_9BACT</name>
<feature type="transmembrane region" description="Helical" evidence="1">
    <location>
        <begin position="314"/>
        <end position="333"/>
    </location>
</feature>
<accession>A0A840TWM1</accession>
<keyword evidence="1" id="KW-0472">Membrane</keyword>
<feature type="transmembrane region" description="Helical" evidence="1">
    <location>
        <begin position="202"/>
        <end position="220"/>
    </location>
</feature>
<dbReference type="AlphaFoldDB" id="A0A840TWM1"/>
<dbReference type="EMBL" id="JACHGF010000007">
    <property type="protein sequence ID" value="MBB5285987.1"/>
    <property type="molecule type" value="Genomic_DNA"/>
</dbReference>
<feature type="transmembrane region" description="Helical" evidence="1">
    <location>
        <begin position="164"/>
        <end position="182"/>
    </location>
</feature>
<proteinExistence type="predicted"/>
<dbReference type="RefSeq" id="WP_184176657.1">
    <property type="nucleotide sequence ID" value="NZ_JACHGF010000007.1"/>
</dbReference>
<comment type="caution">
    <text evidence="2">The sequence shown here is derived from an EMBL/GenBank/DDBJ whole genome shotgun (WGS) entry which is preliminary data.</text>
</comment>
<keyword evidence="1" id="KW-0812">Transmembrane</keyword>